<keyword evidence="3 7" id="KW-0812">Transmembrane</keyword>
<feature type="transmembrane region" description="Helical" evidence="7">
    <location>
        <begin position="229"/>
        <end position="251"/>
    </location>
</feature>
<evidence type="ECO:0000256" key="6">
    <source>
        <dbReference type="SAM" id="MobiDB-lite"/>
    </source>
</evidence>
<dbReference type="CDD" id="cd06173">
    <property type="entry name" value="MFS_MefA_like"/>
    <property type="match status" value="1"/>
</dbReference>
<feature type="region of interest" description="Disordered" evidence="6">
    <location>
        <begin position="190"/>
        <end position="211"/>
    </location>
</feature>
<dbReference type="InterPro" id="IPR011701">
    <property type="entry name" value="MFS"/>
</dbReference>
<feature type="transmembrane region" description="Helical" evidence="7">
    <location>
        <begin position="293"/>
        <end position="311"/>
    </location>
</feature>
<accession>A0A1H0T507</accession>
<organism evidence="8 9">
    <name type="scientific">Nakamurella panacisegetis</name>
    <dbReference type="NCBI Taxonomy" id="1090615"/>
    <lineage>
        <taxon>Bacteria</taxon>
        <taxon>Bacillati</taxon>
        <taxon>Actinomycetota</taxon>
        <taxon>Actinomycetes</taxon>
        <taxon>Nakamurellales</taxon>
        <taxon>Nakamurellaceae</taxon>
        <taxon>Nakamurella</taxon>
    </lineage>
</organism>
<feature type="transmembrane region" description="Helical" evidence="7">
    <location>
        <begin position="354"/>
        <end position="373"/>
    </location>
</feature>
<evidence type="ECO:0000256" key="3">
    <source>
        <dbReference type="ARBA" id="ARBA00022692"/>
    </source>
</evidence>
<dbReference type="Gene3D" id="1.20.1250.20">
    <property type="entry name" value="MFS general substrate transporter like domains"/>
    <property type="match status" value="1"/>
</dbReference>
<dbReference type="GO" id="GO:0022857">
    <property type="term" value="F:transmembrane transporter activity"/>
    <property type="evidence" value="ECO:0007669"/>
    <property type="project" value="InterPro"/>
</dbReference>
<feature type="transmembrane region" description="Helical" evidence="7">
    <location>
        <begin position="379"/>
        <end position="398"/>
    </location>
</feature>
<proteinExistence type="predicted"/>
<keyword evidence="5 7" id="KW-0472">Membrane</keyword>
<keyword evidence="4 7" id="KW-1133">Transmembrane helix</keyword>
<evidence type="ECO:0000256" key="4">
    <source>
        <dbReference type="ARBA" id="ARBA00022989"/>
    </source>
</evidence>
<gene>
    <name evidence="8" type="ORF">SAMN04515671_4473</name>
</gene>
<feature type="transmembrane region" description="Helical" evidence="7">
    <location>
        <begin position="263"/>
        <end position="281"/>
    </location>
</feature>
<evidence type="ECO:0000256" key="1">
    <source>
        <dbReference type="ARBA" id="ARBA00004651"/>
    </source>
</evidence>
<comment type="subcellular location">
    <subcellularLocation>
        <location evidence="1">Cell membrane</location>
        <topology evidence="1">Multi-pass membrane protein</topology>
    </subcellularLocation>
</comment>
<protein>
    <submittedName>
        <fullName evidence="8">Predicted arabinose efflux permease, MFS family</fullName>
    </submittedName>
</protein>
<feature type="transmembrane region" description="Helical" evidence="7">
    <location>
        <begin position="169"/>
        <end position="189"/>
    </location>
</feature>
<dbReference type="AlphaFoldDB" id="A0A1H0T507"/>
<evidence type="ECO:0000256" key="7">
    <source>
        <dbReference type="SAM" id="Phobius"/>
    </source>
</evidence>
<dbReference type="InterPro" id="IPR036259">
    <property type="entry name" value="MFS_trans_sf"/>
</dbReference>
<dbReference type="Proteomes" id="UP000198741">
    <property type="component" value="Chromosome I"/>
</dbReference>
<evidence type="ECO:0000313" key="8">
    <source>
        <dbReference type="EMBL" id="SDP49172.1"/>
    </source>
</evidence>
<dbReference type="GO" id="GO:0005886">
    <property type="term" value="C:plasma membrane"/>
    <property type="evidence" value="ECO:0007669"/>
    <property type="project" value="UniProtKB-SubCell"/>
</dbReference>
<reference evidence="8 9" key="1">
    <citation type="submission" date="2016-10" db="EMBL/GenBank/DDBJ databases">
        <authorList>
            <person name="de Groot N.N."/>
        </authorList>
    </citation>
    <scope>NUCLEOTIDE SEQUENCE [LARGE SCALE GENOMIC DNA]</scope>
    <source>
        <strain evidence="9">P4-7,KCTC 19426,CECT 7604</strain>
    </source>
</reference>
<feature type="transmembrane region" description="Helical" evidence="7">
    <location>
        <begin position="89"/>
        <end position="113"/>
    </location>
</feature>
<sequence length="419" mass="42779">MRQNESSLPASFRRLVIAWFAGQCAEGMRFAALPLLTLTTDASPTSVAAVAAAASLPWLLVALPAGILVDRISPAWAIAGANLARAIVVGLLVVAILGGFVSIPLLAVAGFALTTAETFADSGAQTLLVRIVPLNALERANSRFVSSENVGLDLLGPLAAGVLFVMNPWVPFAIGGVIFVVAAGVVASLSGSRPTDRPEPDRTGSEPGPARSTISGAFRIIFGNRMLRSLVITVTVLAASAGAMEGVLVLYATQSIGLSKSLYPTLLAGYSVGLLISAGFVPRLAARYRSGSLMLVAVGVVGGALVLLGVLPHQIVAWVAFATMGAAGGLWNILSASRRQRGTPPHATAAVSSAFRTVSWGAVPIGAAVGGLVADRWGVPATFVLAGVGALLIGAIMARNLLVSEPISEPATVAEPTER</sequence>
<dbReference type="PANTHER" id="PTHR23513">
    <property type="entry name" value="INTEGRAL MEMBRANE EFFLUX PROTEIN-RELATED"/>
    <property type="match status" value="1"/>
</dbReference>
<dbReference type="SUPFAM" id="SSF103473">
    <property type="entry name" value="MFS general substrate transporter"/>
    <property type="match status" value="1"/>
</dbReference>
<evidence type="ECO:0000256" key="5">
    <source>
        <dbReference type="ARBA" id="ARBA00023136"/>
    </source>
</evidence>
<evidence type="ECO:0000313" key="9">
    <source>
        <dbReference type="Proteomes" id="UP000198741"/>
    </source>
</evidence>
<dbReference type="Pfam" id="PF07690">
    <property type="entry name" value="MFS_1"/>
    <property type="match status" value="1"/>
</dbReference>
<name>A0A1H0T507_9ACTN</name>
<keyword evidence="2" id="KW-1003">Cell membrane</keyword>
<feature type="transmembrane region" description="Helical" evidence="7">
    <location>
        <begin position="47"/>
        <end position="69"/>
    </location>
</feature>
<dbReference type="STRING" id="1090615.SAMN04515671_4473"/>
<evidence type="ECO:0000256" key="2">
    <source>
        <dbReference type="ARBA" id="ARBA00022475"/>
    </source>
</evidence>
<dbReference type="PANTHER" id="PTHR23513:SF6">
    <property type="entry name" value="MAJOR FACILITATOR SUPERFAMILY ASSOCIATED DOMAIN-CONTAINING PROTEIN"/>
    <property type="match status" value="1"/>
</dbReference>
<feature type="transmembrane region" description="Helical" evidence="7">
    <location>
        <begin position="317"/>
        <end position="334"/>
    </location>
</feature>
<dbReference type="EMBL" id="LT629710">
    <property type="protein sequence ID" value="SDP49172.1"/>
    <property type="molecule type" value="Genomic_DNA"/>
</dbReference>
<feature type="compositionally biased region" description="Basic and acidic residues" evidence="6">
    <location>
        <begin position="194"/>
        <end position="204"/>
    </location>
</feature>
<keyword evidence="9" id="KW-1185">Reference proteome</keyword>